<dbReference type="SMART" id="SM00752">
    <property type="entry name" value="HTTM"/>
    <property type="match status" value="1"/>
</dbReference>
<keyword evidence="2 7" id="KW-0812">Transmembrane</keyword>
<dbReference type="InterPro" id="IPR011020">
    <property type="entry name" value="HTTM-like"/>
</dbReference>
<dbReference type="Pfam" id="PF22777">
    <property type="entry name" value="VKGC_lumenal_dom"/>
    <property type="match status" value="1"/>
</dbReference>
<dbReference type="RefSeq" id="WP_166400257.1">
    <property type="nucleotide sequence ID" value="NZ_JAANAS010000050.1"/>
</dbReference>
<dbReference type="PANTHER" id="PTHR12639:SF7">
    <property type="entry name" value="HTTM DOMAIN-CONTAINING PROTEIN"/>
    <property type="match status" value="1"/>
</dbReference>
<comment type="caution">
    <text evidence="9">The sequence shown here is derived from an EMBL/GenBank/DDBJ whole genome shotgun (WGS) entry which is preliminary data.</text>
</comment>
<name>A0A967AD01_9FLAO</name>
<feature type="transmembrane region" description="Helical" evidence="7">
    <location>
        <begin position="66"/>
        <end position="84"/>
    </location>
</feature>
<evidence type="ECO:0000256" key="1">
    <source>
        <dbReference type="ARBA" id="ARBA00004127"/>
    </source>
</evidence>
<dbReference type="EMBL" id="JAANAS010000050">
    <property type="protein sequence ID" value="NGZ90002.1"/>
    <property type="molecule type" value="Genomic_DNA"/>
</dbReference>
<keyword evidence="3 7" id="KW-1133">Transmembrane helix</keyword>
<dbReference type="Pfam" id="PF05090">
    <property type="entry name" value="HTTM"/>
    <property type="match status" value="1"/>
</dbReference>
<keyword evidence="4 7" id="KW-0472">Membrane</keyword>
<evidence type="ECO:0000256" key="6">
    <source>
        <dbReference type="ARBA" id="ARBA00023239"/>
    </source>
</evidence>
<evidence type="ECO:0000256" key="2">
    <source>
        <dbReference type="ARBA" id="ARBA00022692"/>
    </source>
</evidence>
<dbReference type="InterPro" id="IPR053934">
    <property type="entry name" value="HTTM_dom"/>
</dbReference>
<feature type="domain" description="HTTM-like" evidence="8">
    <location>
        <begin position="8"/>
        <end position="267"/>
    </location>
</feature>
<gene>
    <name evidence="9" type="ORF">G7034_07045</name>
</gene>
<feature type="transmembrane region" description="Helical" evidence="7">
    <location>
        <begin position="111"/>
        <end position="129"/>
    </location>
</feature>
<keyword evidence="5" id="KW-1015">Disulfide bond</keyword>
<feature type="transmembrane region" description="Helical" evidence="7">
    <location>
        <begin position="150"/>
        <end position="172"/>
    </location>
</feature>
<evidence type="ECO:0000256" key="7">
    <source>
        <dbReference type="SAM" id="Phobius"/>
    </source>
</evidence>
<evidence type="ECO:0000256" key="3">
    <source>
        <dbReference type="ARBA" id="ARBA00022989"/>
    </source>
</evidence>
<dbReference type="InterPro" id="IPR053935">
    <property type="entry name" value="VKGC_lumenal_dom"/>
</dbReference>
<evidence type="ECO:0000313" key="9">
    <source>
        <dbReference type="EMBL" id="NGZ90002.1"/>
    </source>
</evidence>
<feature type="transmembrane region" description="Helical" evidence="7">
    <location>
        <begin position="253"/>
        <end position="272"/>
    </location>
</feature>
<dbReference type="AlphaFoldDB" id="A0A967AD01"/>
<comment type="subcellular location">
    <subcellularLocation>
        <location evidence="1">Endomembrane system</location>
        <topology evidence="1">Multi-pass membrane protein</topology>
    </subcellularLocation>
</comment>
<keyword evidence="6" id="KW-0456">Lyase</keyword>
<evidence type="ECO:0000313" key="10">
    <source>
        <dbReference type="Proteomes" id="UP000643701"/>
    </source>
</evidence>
<evidence type="ECO:0000259" key="8">
    <source>
        <dbReference type="SMART" id="SM00752"/>
    </source>
</evidence>
<feature type="transmembrane region" description="Helical" evidence="7">
    <location>
        <begin position="89"/>
        <end position="105"/>
    </location>
</feature>
<dbReference type="GO" id="GO:0008488">
    <property type="term" value="F:gamma-glutamyl carboxylase activity"/>
    <property type="evidence" value="ECO:0007669"/>
    <property type="project" value="InterPro"/>
</dbReference>
<dbReference type="PANTHER" id="PTHR12639">
    <property type="entry name" value="VITAMIN K-DEPENDENT GAMMA-CARBOXYLASE"/>
    <property type="match status" value="1"/>
</dbReference>
<evidence type="ECO:0000256" key="4">
    <source>
        <dbReference type="ARBA" id="ARBA00023136"/>
    </source>
</evidence>
<sequence>MNLTNTLFKQVDNSSLVVFRILFGLLITLEAWGAIATGWVRITLVEPDFTFNFIGFDFLQYLQGEFMYFYFFLMGLFGVFVMLGYRYRLSIFIYTLLWTMAYLMQKSSYNNHYYLLILLCVFMLISPAHKYFSLDAKRNPSIQSISMPQWVPWFLILQIWIVYTYASIAKFYPDWLDLTFPKLLMAGKQSTPIIGDFLQTHLAHVSIKYVGILFDLLVIPLLLWKRTRLFIFIFSIFFHLFNSYVFHIGIFPYMSLAFSLFFFPPALINRLFLKRKPFYAGNEVKVPNYKPILMPFAVSWFFVQIALPVRHHFIDDDVLWTEEGHRLSWRMMLRSKHGVTSMRVVDKNTGEEKWINNSDYIKNKQYKTIVKPDGAWQYAQVIKEDFKQKGKDVEVFAHVKISVNGRPYKKLIDDQVDLASVKWNYFGHNSWILPRTLNFYKKNK</sequence>
<protein>
    <submittedName>
        <fullName evidence="9">HTTM domain-containing protein</fullName>
    </submittedName>
</protein>
<feature type="transmembrane region" description="Helical" evidence="7">
    <location>
        <begin position="229"/>
        <end position="247"/>
    </location>
</feature>
<organism evidence="9 10">
    <name type="scientific">Psychroflexus maritimus</name>
    <dbReference type="NCBI Taxonomy" id="2714865"/>
    <lineage>
        <taxon>Bacteria</taxon>
        <taxon>Pseudomonadati</taxon>
        <taxon>Bacteroidota</taxon>
        <taxon>Flavobacteriia</taxon>
        <taxon>Flavobacteriales</taxon>
        <taxon>Flavobacteriaceae</taxon>
        <taxon>Psychroflexus</taxon>
    </lineage>
</organism>
<evidence type="ECO:0000256" key="5">
    <source>
        <dbReference type="ARBA" id="ARBA00023157"/>
    </source>
</evidence>
<dbReference type="GO" id="GO:0012505">
    <property type="term" value="C:endomembrane system"/>
    <property type="evidence" value="ECO:0007669"/>
    <property type="project" value="UniProtKB-SubCell"/>
</dbReference>
<feature type="transmembrane region" description="Helical" evidence="7">
    <location>
        <begin position="21"/>
        <end position="42"/>
    </location>
</feature>
<proteinExistence type="predicted"/>
<reference evidence="9" key="1">
    <citation type="submission" date="2020-03" db="EMBL/GenBank/DDBJ databases">
        <title>Psychroflexus Maritimus sp. nov., isolate from marine sediment.</title>
        <authorList>
            <person name="Zhong Y.-L."/>
        </authorList>
    </citation>
    <scope>NUCLEOTIDE SEQUENCE</scope>
    <source>
        <strain evidence="9">C1</strain>
    </source>
</reference>
<dbReference type="GO" id="GO:0019842">
    <property type="term" value="F:vitamin binding"/>
    <property type="evidence" value="ECO:0007669"/>
    <property type="project" value="TreeGrafter"/>
</dbReference>
<dbReference type="Proteomes" id="UP000643701">
    <property type="component" value="Unassembled WGS sequence"/>
</dbReference>
<keyword evidence="10" id="KW-1185">Reference proteome</keyword>
<feature type="transmembrane region" description="Helical" evidence="7">
    <location>
        <begin position="206"/>
        <end position="224"/>
    </location>
</feature>
<accession>A0A967AD01</accession>
<dbReference type="InterPro" id="IPR007782">
    <property type="entry name" value="VKG_COase"/>
</dbReference>